<dbReference type="CDD" id="cd03801">
    <property type="entry name" value="GT4_PimA-like"/>
    <property type="match status" value="1"/>
</dbReference>
<dbReference type="Pfam" id="PF00534">
    <property type="entry name" value="Glycos_transf_1"/>
    <property type="match status" value="1"/>
</dbReference>
<dbReference type="InterPro" id="IPR001296">
    <property type="entry name" value="Glyco_trans_1"/>
</dbReference>
<protein>
    <submittedName>
        <fullName evidence="3">Uncharacterized protein</fullName>
    </submittedName>
</protein>
<gene>
    <name evidence="3" type="ORF">A3I51_01405</name>
</gene>
<evidence type="ECO:0000259" key="1">
    <source>
        <dbReference type="Pfam" id="PF00534"/>
    </source>
</evidence>
<dbReference type="EMBL" id="MFKA01000070">
    <property type="protein sequence ID" value="OGG31235.1"/>
    <property type="molecule type" value="Genomic_DNA"/>
</dbReference>
<proteinExistence type="predicted"/>
<dbReference type="Gene3D" id="3.40.50.2000">
    <property type="entry name" value="Glycogen Phosphorylase B"/>
    <property type="match status" value="3"/>
</dbReference>
<dbReference type="Pfam" id="PF13439">
    <property type="entry name" value="Glyco_transf_4"/>
    <property type="match status" value="1"/>
</dbReference>
<evidence type="ECO:0000313" key="4">
    <source>
        <dbReference type="Proteomes" id="UP000179209"/>
    </source>
</evidence>
<dbReference type="InterPro" id="IPR050194">
    <property type="entry name" value="Glycosyltransferase_grp1"/>
</dbReference>
<accession>A0A1F6B2U5</accession>
<evidence type="ECO:0000313" key="3">
    <source>
        <dbReference type="EMBL" id="OGG31235.1"/>
    </source>
</evidence>
<dbReference type="PANTHER" id="PTHR45947">
    <property type="entry name" value="SULFOQUINOVOSYL TRANSFERASE SQD2"/>
    <property type="match status" value="1"/>
</dbReference>
<comment type="caution">
    <text evidence="3">The sequence shown here is derived from an EMBL/GenBank/DDBJ whole genome shotgun (WGS) entry which is preliminary data.</text>
</comment>
<feature type="domain" description="Glycosyl transferase family 1" evidence="1">
    <location>
        <begin position="266"/>
        <end position="384"/>
    </location>
</feature>
<organism evidence="3 4">
    <name type="scientific">Candidatus Gottesmanbacteria bacterium RIFCSPLOWO2_02_FULL_38_8</name>
    <dbReference type="NCBI Taxonomy" id="1798397"/>
    <lineage>
        <taxon>Bacteria</taxon>
        <taxon>Candidatus Gottesmaniibacteriota</taxon>
    </lineage>
</organism>
<evidence type="ECO:0000259" key="2">
    <source>
        <dbReference type="Pfam" id="PF13439"/>
    </source>
</evidence>
<reference evidence="3 4" key="1">
    <citation type="journal article" date="2016" name="Nat. Commun.">
        <title>Thousands of microbial genomes shed light on interconnected biogeochemical processes in an aquifer system.</title>
        <authorList>
            <person name="Anantharaman K."/>
            <person name="Brown C.T."/>
            <person name="Hug L.A."/>
            <person name="Sharon I."/>
            <person name="Castelle C.J."/>
            <person name="Probst A.J."/>
            <person name="Thomas B.C."/>
            <person name="Singh A."/>
            <person name="Wilkins M.J."/>
            <person name="Karaoz U."/>
            <person name="Brodie E.L."/>
            <person name="Williams K.H."/>
            <person name="Hubbard S.S."/>
            <person name="Banfield J.F."/>
        </authorList>
    </citation>
    <scope>NUCLEOTIDE SEQUENCE [LARGE SCALE GENOMIC DNA]</scope>
</reference>
<feature type="domain" description="Glycosyltransferase subfamily 4-like N-terminal" evidence="2">
    <location>
        <begin position="15"/>
        <end position="174"/>
    </location>
</feature>
<dbReference type="PANTHER" id="PTHR45947:SF3">
    <property type="entry name" value="SULFOQUINOVOSYL TRANSFERASE SQD2"/>
    <property type="match status" value="1"/>
</dbReference>
<dbReference type="SUPFAM" id="SSF53756">
    <property type="entry name" value="UDP-Glycosyltransferase/glycogen phosphorylase"/>
    <property type="match status" value="1"/>
</dbReference>
<name>A0A1F6B2U5_9BACT</name>
<dbReference type="InterPro" id="IPR028098">
    <property type="entry name" value="Glyco_trans_4-like_N"/>
</dbReference>
<sequence length="412" mass="47050">MRILFSLTYYTPYVSGLTLYVKRLAERLAKKDYQVSVISFQFKKKLALKETINRVKVIRVKPLFKISKGFISIDWFAKSFAGIKEASVIFINLPQFEGFIPALWGRILGRRVIAIYHCEVKLPSGLLNYFLETILNLANRLTLLLAQSIITYTEDFAYNSRILPYFQKKIKCCYPPVNKPIINKRVQKIIREKIGRKPGFVIGVAARLAAEKGIEYLLESIPYIEEMLIPSSRAKSRDLSRMRARTSREIPPHASLGRNYNEVLFKIIVAGPMEPVGEEKYRKKILKLIEKFRKYVVFLGELDEEDMGSFYSLLDVLVLPSVNSTEAFGMVQVEAMMMGVGVVATDLPGVRVPIEKTGMGKIVAVRNSKKLAEAIVEVLKNKQKYIKNKGLAQREFLIDKTIFAYDKILKSL</sequence>
<dbReference type="Proteomes" id="UP000179209">
    <property type="component" value="Unassembled WGS sequence"/>
</dbReference>
<dbReference type="AlphaFoldDB" id="A0A1F6B2U5"/>
<dbReference type="GO" id="GO:0016757">
    <property type="term" value="F:glycosyltransferase activity"/>
    <property type="evidence" value="ECO:0007669"/>
    <property type="project" value="InterPro"/>
</dbReference>